<accession>A0A853I5I9</accession>
<dbReference type="AlphaFoldDB" id="A0A853I5I9"/>
<proteinExistence type="predicted"/>
<organism evidence="1 2">
    <name type="scientific">Spartinivicinus marinus</name>
    <dbReference type="NCBI Taxonomy" id="2994442"/>
    <lineage>
        <taxon>Bacteria</taxon>
        <taxon>Pseudomonadati</taxon>
        <taxon>Pseudomonadota</taxon>
        <taxon>Gammaproteobacteria</taxon>
        <taxon>Oceanospirillales</taxon>
        <taxon>Zooshikellaceae</taxon>
        <taxon>Spartinivicinus</taxon>
    </lineage>
</organism>
<dbReference type="EMBL" id="JACCKB010000005">
    <property type="protein sequence ID" value="NYZ65404.1"/>
    <property type="molecule type" value="Genomic_DNA"/>
</dbReference>
<reference evidence="1 2" key="1">
    <citation type="submission" date="2020-07" db="EMBL/GenBank/DDBJ databases">
        <title>Endozoicomonas sp. nov., isolated from sediment.</title>
        <authorList>
            <person name="Gu T."/>
        </authorList>
    </citation>
    <scope>NUCLEOTIDE SEQUENCE [LARGE SCALE GENOMIC DNA]</scope>
    <source>
        <strain evidence="1 2">SM1973</strain>
    </source>
</reference>
<name>A0A853I5I9_9GAMM</name>
<dbReference type="SUPFAM" id="SSF53300">
    <property type="entry name" value="vWA-like"/>
    <property type="match status" value="1"/>
</dbReference>
<dbReference type="RefSeq" id="WP_180567439.1">
    <property type="nucleotide sequence ID" value="NZ_JACCKB010000005.1"/>
</dbReference>
<evidence type="ECO:0000313" key="2">
    <source>
        <dbReference type="Proteomes" id="UP000569732"/>
    </source>
</evidence>
<evidence type="ECO:0000313" key="1">
    <source>
        <dbReference type="EMBL" id="NYZ65404.1"/>
    </source>
</evidence>
<dbReference type="InterPro" id="IPR036465">
    <property type="entry name" value="vWFA_dom_sf"/>
</dbReference>
<dbReference type="Proteomes" id="UP000569732">
    <property type="component" value="Unassembled WGS sequence"/>
</dbReference>
<comment type="caution">
    <text evidence="1">The sequence shown here is derived from an EMBL/GenBank/DDBJ whole genome shotgun (WGS) entry which is preliminary data.</text>
</comment>
<sequence>MADHKDDHLPVTPSNSKAIADFIRQAEQLPATCAADKGRLIFALDATASREATWDRACHLQGKMFVETHAFGQLAVQLCYYRGFSQFHASPWLHSTEALLAEMNQVSCIGGYTQISRLLQHGLAEAKQQPLQAIVFVGDSLEESIDELCNWAGQLKLHGVPVFLFQEGHDEVATQGYQQIAKVSGGAHCQFNEGSAAELQALLSAVAVYSVGGLKALRHFAKGQPDVVLQLEHQLSGG</sequence>
<protein>
    <submittedName>
        <fullName evidence="1">VWA domain-containing protein</fullName>
    </submittedName>
</protein>
<gene>
    <name evidence="1" type="ORF">H0A36_05230</name>
</gene>
<keyword evidence="2" id="KW-1185">Reference proteome</keyword>